<dbReference type="PANTHER" id="PTHR38600:SF2">
    <property type="entry name" value="SLL0088 PROTEIN"/>
    <property type="match status" value="1"/>
</dbReference>
<dbReference type="PROSITE" id="PS50987">
    <property type="entry name" value="HTH_ARSR_2"/>
    <property type="match status" value="1"/>
</dbReference>
<dbReference type="InterPro" id="IPR036388">
    <property type="entry name" value="WH-like_DNA-bd_sf"/>
</dbReference>
<evidence type="ECO:0000259" key="1">
    <source>
        <dbReference type="PROSITE" id="PS50987"/>
    </source>
</evidence>
<proteinExistence type="predicted"/>
<evidence type="ECO:0000313" key="2">
    <source>
        <dbReference type="EMBL" id="UVC19106.1"/>
    </source>
</evidence>
<reference evidence="2" key="1">
    <citation type="submission" date="2020-09" db="EMBL/GenBank/DDBJ databases">
        <title>Rhizobia associated with sainfoin plants.</title>
        <authorList>
            <person name="Asharfi S."/>
            <person name="Kuzmanovic N."/>
            <person name="Bunk B."/>
            <person name="Sproeer C."/>
            <person name="Becker M."/>
            <person name="Thuenen T."/>
        </authorList>
    </citation>
    <scope>NUCLEOTIDE SEQUENCE</scope>
    <source>
        <strain evidence="2">OM4</strain>
    </source>
</reference>
<dbReference type="NCBIfam" id="NF033788">
    <property type="entry name" value="HTH_metalloreg"/>
    <property type="match status" value="1"/>
</dbReference>
<evidence type="ECO:0000313" key="3">
    <source>
        <dbReference type="Proteomes" id="UP001058098"/>
    </source>
</evidence>
<dbReference type="Gene3D" id="1.10.10.10">
    <property type="entry name" value="Winged helix-like DNA-binding domain superfamily/Winged helix DNA-binding domain"/>
    <property type="match status" value="1"/>
</dbReference>
<name>A0ABY5R8G8_9HYPH</name>
<dbReference type="InterPro" id="IPR001845">
    <property type="entry name" value="HTH_ArsR_DNA-bd_dom"/>
</dbReference>
<protein>
    <submittedName>
        <fullName evidence="2">Helix-turn-helix transcriptional regulator</fullName>
    </submittedName>
</protein>
<organism evidence="2 3">
    <name type="scientific">Mesorhizobium onobrychidis</name>
    <dbReference type="NCBI Taxonomy" id="2775404"/>
    <lineage>
        <taxon>Bacteria</taxon>
        <taxon>Pseudomonadati</taxon>
        <taxon>Pseudomonadota</taxon>
        <taxon>Alphaproteobacteria</taxon>
        <taxon>Hyphomicrobiales</taxon>
        <taxon>Phyllobacteriaceae</taxon>
        <taxon>Mesorhizobium</taxon>
    </lineage>
</organism>
<dbReference type="PRINTS" id="PR00778">
    <property type="entry name" value="HTHARSR"/>
</dbReference>
<gene>
    <name evidence="2" type="ORF">IHQ72_24505</name>
</gene>
<dbReference type="SMART" id="SM00418">
    <property type="entry name" value="HTH_ARSR"/>
    <property type="match status" value="1"/>
</dbReference>
<dbReference type="SUPFAM" id="SSF46785">
    <property type="entry name" value="Winged helix' DNA-binding domain"/>
    <property type="match status" value="1"/>
</dbReference>
<dbReference type="EMBL" id="CP062229">
    <property type="protein sequence ID" value="UVC19106.1"/>
    <property type="molecule type" value="Genomic_DNA"/>
</dbReference>
<dbReference type="CDD" id="cd00090">
    <property type="entry name" value="HTH_ARSR"/>
    <property type="match status" value="1"/>
</dbReference>
<accession>A0ABY5R8G8</accession>
<dbReference type="PANTHER" id="PTHR38600">
    <property type="entry name" value="TRANSCRIPTIONAL REGULATORY PROTEIN"/>
    <property type="match status" value="1"/>
</dbReference>
<sequence>MQNMASLDRTFHALADGTRRSMIHALARGEARSAGELGRQFRSTQPTISKHLKVLEQAGLIERAVEGRVHQFRLRREPLQDAQAWIARHQAFWTGAVEQLDRLLSEGANDDHR</sequence>
<dbReference type="Pfam" id="PF12840">
    <property type="entry name" value="HTH_20"/>
    <property type="match status" value="1"/>
</dbReference>
<dbReference type="InterPro" id="IPR036390">
    <property type="entry name" value="WH_DNA-bd_sf"/>
</dbReference>
<feature type="domain" description="HTH arsR-type" evidence="1">
    <location>
        <begin position="1"/>
        <end position="94"/>
    </location>
</feature>
<keyword evidence="3" id="KW-1185">Reference proteome</keyword>
<dbReference type="Proteomes" id="UP001058098">
    <property type="component" value="Chromosome"/>
</dbReference>
<dbReference type="InterPro" id="IPR011991">
    <property type="entry name" value="ArsR-like_HTH"/>
</dbReference>